<dbReference type="AlphaFoldDB" id="A0A0P1AB02"/>
<reference evidence="2" key="1">
    <citation type="submission" date="2014-09" db="EMBL/GenBank/DDBJ databases">
        <authorList>
            <person name="Sharma Rahul"/>
            <person name="Thines Marco"/>
        </authorList>
    </citation>
    <scope>NUCLEOTIDE SEQUENCE [LARGE SCALE GENOMIC DNA]</scope>
</reference>
<keyword evidence="2" id="KW-1185">Reference proteome</keyword>
<name>A0A0P1AB02_PLAHL</name>
<evidence type="ECO:0000313" key="1">
    <source>
        <dbReference type="EMBL" id="CEG37705.1"/>
    </source>
</evidence>
<dbReference type="RefSeq" id="XP_024574074.1">
    <property type="nucleotide sequence ID" value="XM_024723060.1"/>
</dbReference>
<evidence type="ECO:0000313" key="2">
    <source>
        <dbReference type="Proteomes" id="UP000054928"/>
    </source>
</evidence>
<sequence length="55" mass="6212">MSAKTTTEAMQATSDESYLIRRKFVWTDIITSCCDWLGLAAGQTRLFETDLAHLN</sequence>
<accession>A0A0P1AB02</accession>
<organism evidence="1 2">
    <name type="scientific">Plasmopara halstedii</name>
    <name type="common">Downy mildew of sunflower</name>
    <dbReference type="NCBI Taxonomy" id="4781"/>
    <lineage>
        <taxon>Eukaryota</taxon>
        <taxon>Sar</taxon>
        <taxon>Stramenopiles</taxon>
        <taxon>Oomycota</taxon>
        <taxon>Peronosporomycetes</taxon>
        <taxon>Peronosporales</taxon>
        <taxon>Peronosporaceae</taxon>
        <taxon>Plasmopara</taxon>
    </lineage>
</organism>
<dbReference type="GeneID" id="36400819"/>
<dbReference type="EMBL" id="CCYD01000290">
    <property type="protein sequence ID" value="CEG37705.1"/>
    <property type="molecule type" value="Genomic_DNA"/>
</dbReference>
<dbReference type="Proteomes" id="UP000054928">
    <property type="component" value="Unassembled WGS sequence"/>
</dbReference>
<protein>
    <submittedName>
        <fullName evidence="1">Uncharacterized protein</fullName>
    </submittedName>
</protein>
<proteinExistence type="predicted"/>